<accession>A0ABR6JG88</accession>
<organism evidence="5 6">
    <name type="scientific">Xanthomonas cannabis</name>
    <dbReference type="NCBI Taxonomy" id="1885674"/>
    <lineage>
        <taxon>Bacteria</taxon>
        <taxon>Pseudomonadati</taxon>
        <taxon>Pseudomonadota</taxon>
        <taxon>Gammaproteobacteria</taxon>
        <taxon>Lysobacterales</taxon>
        <taxon>Lysobacteraceae</taxon>
        <taxon>Xanthomonas</taxon>
    </lineage>
</organism>
<evidence type="ECO:0000259" key="4">
    <source>
        <dbReference type="Pfam" id="PF05506"/>
    </source>
</evidence>
<dbReference type="PANTHER" id="PTHR31956:SF36">
    <property type="entry name" value="NON-HEMOLYTIC PHOSPHOLIPASE C"/>
    <property type="match status" value="1"/>
</dbReference>
<comment type="caution">
    <text evidence="5">The sequence shown here is derived from an EMBL/GenBank/DDBJ whole genome shotgun (WGS) entry which is preliminary data.</text>
</comment>
<dbReference type="Gene3D" id="3.40.720.10">
    <property type="entry name" value="Alkaline Phosphatase, subunit A"/>
    <property type="match status" value="1"/>
</dbReference>
<evidence type="ECO:0000313" key="5">
    <source>
        <dbReference type="EMBL" id="MBB4591816.1"/>
    </source>
</evidence>
<dbReference type="Pfam" id="PF05506">
    <property type="entry name" value="PLipase_C_C"/>
    <property type="match status" value="2"/>
</dbReference>
<evidence type="ECO:0000256" key="2">
    <source>
        <dbReference type="ARBA" id="ARBA00012018"/>
    </source>
</evidence>
<evidence type="ECO:0000313" key="6">
    <source>
        <dbReference type="Proteomes" id="UP000554726"/>
    </source>
</evidence>
<dbReference type="InterPro" id="IPR008475">
    <property type="entry name" value="PLipase_C_C"/>
</dbReference>
<dbReference type="RefSeq" id="WP_184438638.1">
    <property type="nucleotide sequence ID" value="NZ_JACHNS010000001.1"/>
</dbReference>
<dbReference type="NCBIfam" id="TIGR03396">
    <property type="entry name" value="PC_PLC"/>
    <property type="match status" value="1"/>
</dbReference>
<sequence length="721" mass="78035">MIDLPRRRVLQAGLSAGTTALLPSIARAAAIAPDRRSGTLEDLQHVVILMQENRAFDHYFGALPGVRGFGDRFPIPAPPLPGAPARTVWLQPSKDGKQWLTPFALDTAAQFGFMRVKGTPHSWLDAQQAWDHGRLGHWAAAKHDHALGYYGRADIPFQYALADAFTICDAYHASIQTGTNSNRVFLWTGGNDPQARAGGPVIGNSHDNFPELGGFAEPYRWATYVEQLQLAGVSWQIYQDMADNFTDNPLAGFDAFRQAYRNAPGHDAQLRARGISTRGVEQLRADVVAGRLPSVSFIIADAAGSEHPDPSSPAQGAAYTAGVLDALTADPAVWSRTALLLMFDENDGFFDHMAPPAPPSLDARTAGGFAGASSIATDDDYHRHPAPGEQKVDLPELRGRPYGLGPRVPMYVISPWSRGGWVDSQVYDHTSVLRLLERRFGVPAAEITPWRRAVCGDLTNAFDFRSADARPFAAALPDVSDAAARAAALREHTLPPLPATLQVPVQAFGVRRSRAVPYRPSVQLAHAQERGEVRLRMGNSGATVVLQVYDRYDLAAVPRRYTVGTGAILEGDWTTCDGRYDLWLIGPNGFHRHYRGDLSAPLLMTEISQDPDDATSVLLSLRNGGSTAVQVELQPGAYAAAQPHERLSIAPGATEQRRWKAAATGGWYDLWVHHDGAAQRLAGRIETGADSVSDPAMGGPARLQQERPVAIDALGRVAVPG</sequence>
<evidence type="ECO:0000256" key="3">
    <source>
        <dbReference type="ARBA" id="ARBA00022801"/>
    </source>
</evidence>
<dbReference type="InterPro" id="IPR017850">
    <property type="entry name" value="Alkaline_phosphatase_core_sf"/>
</dbReference>
<gene>
    <name evidence="5" type="ORF">FHR60_000439</name>
</gene>
<reference evidence="5 6" key="1">
    <citation type="submission" date="2020-08" db="EMBL/GenBank/DDBJ databases">
        <title>Studying the diversity of plant-associated saprophytic bacteria and their role in host health and plant-pathogen interactions.</title>
        <authorList>
            <person name="Potnis N."/>
        </authorList>
    </citation>
    <scope>NUCLEOTIDE SEQUENCE [LARGE SCALE GENOMIC DNA]</scope>
    <source>
        <strain evidence="5 6">F16</strain>
    </source>
</reference>
<comment type="similarity">
    <text evidence="1">Belongs to the bacterial phospholipase C family.</text>
</comment>
<dbReference type="InterPro" id="IPR007312">
    <property type="entry name" value="Phosphoesterase"/>
</dbReference>
<dbReference type="GO" id="GO:0034480">
    <property type="term" value="F:phosphatidylcholine phospholipase C activity"/>
    <property type="evidence" value="ECO:0007669"/>
    <property type="project" value="UniProtKB-EC"/>
</dbReference>
<evidence type="ECO:0000256" key="1">
    <source>
        <dbReference type="ARBA" id="ARBA00009717"/>
    </source>
</evidence>
<dbReference type="PANTHER" id="PTHR31956">
    <property type="entry name" value="NON-SPECIFIC PHOSPHOLIPASE C4-RELATED"/>
    <property type="match status" value="1"/>
</dbReference>
<proteinExistence type="inferred from homology"/>
<dbReference type="EC" id="3.1.4.3" evidence="2"/>
<dbReference type="EMBL" id="JACHNS010000001">
    <property type="protein sequence ID" value="MBB4591816.1"/>
    <property type="molecule type" value="Genomic_DNA"/>
</dbReference>
<feature type="domain" description="Bacterial phospholipase C C-terminal" evidence="4">
    <location>
        <begin position="513"/>
        <end position="597"/>
    </location>
</feature>
<name>A0ABR6JG88_9XANT</name>
<dbReference type="InterPro" id="IPR006311">
    <property type="entry name" value="TAT_signal"/>
</dbReference>
<dbReference type="InterPro" id="IPR017767">
    <property type="entry name" value="PC-PLC"/>
</dbReference>
<feature type="domain" description="Bacterial phospholipase C C-terminal" evidence="4">
    <location>
        <begin position="615"/>
        <end position="683"/>
    </location>
</feature>
<keyword evidence="3 5" id="KW-0378">Hydrolase</keyword>
<protein>
    <recommendedName>
        <fullName evidence="2">phospholipase C</fullName>
        <ecNumber evidence="2">3.1.4.3</ecNumber>
    </recommendedName>
</protein>
<dbReference type="Proteomes" id="UP000554726">
    <property type="component" value="Unassembled WGS sequence"/>
</dbReference>
<dbReference type="Pfam" id="PF04185">
    <property type="entry name" value="Phosphoesterase"/>
    <property type="match status" value="1"/>
</dbReference>
<dbReference type="PROSITE" id="PS51318">
    <property type="entry name" value="TAT"/>
    <property type="match status" value="1"/>
</dbReference>
<keyword evidence="6" id="KW-1185">Reference proteome</keyword>